<accession>A0A1H0T6E1</accession>
<reference evidence="5" key="1">
    <citation type="submission" date="2016-10" db="EMBL/GenBank/DDBJ databases">
        <authorList>
            <person name="Varghese N."/>
            <person name="Submissions S."/>
        </authorList>
    </citation>
    <scope>NUCLEOTIDE SEQUENCE [LARGE SCALE GENOMIC DNA]</scope>
    <source>
        <strain evidence="5">IBRC-M10078</strain>
    </source>
</reference>
<gene>
    <name evidence="4" type="ORF">SAMN05216565_103288</name>
</gene>
<evidence type="ECO:0000256" key="2">
    <source>
        <dbReference type="ARBA" id="ARBA00023002"/>
    </source>
</evidence>
<evidence type="ECO:0000259" key="3">
    <source>
        <dbReference type="Pfam" id="PF00881"/>
    </source>
</evidence>
<dbReference type="EMBL" id="FNJU01000003">
    <property type="protein sequence ID" value="SDP49066.1"/>
    <property type="molecule type" value="Genomic_DNA"/>
</dbReference>
<dbReference type="Gene3D" id="3.40.109.10">
    <property type="entry name" value="NADH Oxidase"/>
    <property type="match status" value="1"/>
</dbReference>
<comment type="similarity">
    <text evidence="1">Belongs to the nitroreductase family.</text>
</comment>
<dbReference type="SUPFAM" id="SSF55469">
    <property type="entry name" value="FMN-dependent nitroreductase-like"/>
    <property type="match status" value="1"/>
</dbReference>
<sequence>MELNKIIEGRRSVNDFEPNGEISKQDIETIIEKATLSPSSYNLQHWHFLVVHDPDRKKVLKEVAYGQQKVEDAAAAIVVLGNLQAHERAKSIADDLSEKGYLPEEYKENVINQIQGLYGNNETMQRDEAIRGASLAAMTLMYVAQDMGYGTCPMIGFDPEGVRKEFNLPAHLIPAMMITIGPAKEENNPRKSRLSVNEVTTFNGF</sequence>
<dbReference type="OrthoDB" id="9782629at2"/>
<keyword evidence="2" id="KW-0560">Oxidoreductase</keyword>
<feature type="domain" description="Nitroreductase" evidence="3">
    <location>
        <begin position="7"/>
        <end position="181"/>
    </location>
</feature>
<dbReference type="CDD" id="cd02137">
    <property type="entry name" value="MhqN-like"/>
    <property type="match status" value="1"/>
</dbReference>
<evidence type="ECO:0000313" key="4">
    <source>
        <dbReference type="EMBL" id="SDP49066.1"/>
    </source>
</evidence>
<dbReference type="STRING" id="930152.SAMN05216565_103288"/>
<dbReference type="PANTHER" id="PTHR43673:SF12">
    <property type="entry name" value="PROTEIN DRGA"/>
    <property type="match status" value="1"/>
</dbReference>
<dbReference type="RefSeq" id="WP_090852083.1">
    <property type="nucleotide sequence ID" value="NZ_FNJU01000003.1"/>
</dbReference>
<dbReference type="InterPro" id="IPR000415">
    <property type="entry name" value="Nitroreductase-like"/>
</dbReference>
<evidence type="ECO:0000256" key="1">
    <source>
        <dbReference type="ARBA" id="ARBA00007118"/>
    </source>
</evidence>
<keyword evidence="5" id="KW-1185">Reference proteome</keyword>
<dbReference type="AlphaFoldDB" id="A0A1H0T6E1"/>
<dbReference type="GO" id="GO:0016491">
    <property type="term" value="F:oxidoreductase activity"/>
    <property type="evidence" value="ECO:0007669"/>
    <property type="project" value="UniProtKB-KW"/>
</dbReference>
<dbReference type="Proteomes" id="UP000199159">
    <property type="component" value="Unassembled WGS sequence"/>
</dbReference>
<organism evidence="4 5">
    <name type="scientific">Litchfieldia salsa</name>
    <dbReference type="NCBI Taxonomy" id="930152"/>
    <lineage>
        <taxon>Bacteria</taxon>
        <taxon>Bacillati</taxon>
        <taxon>Bacillota</taxon>
        <taxon>Bacilli</taxon>
        <taxon>Bacillales</taxon>
        <taxon>Bacillaceae</taxon>
        <taxon>Litchfieldia</taxon>
    </lineage>
</organism>
<proteinExistence type="inferred from homology"/>
<protein>
    <submittedName>
        <fullName evidence="4">Putative NAD(P)H nitroreductase</fullName>
    </submittedName>
</protein>
<name>A0A1H0T6E1_9BACI</name>
<evidence type="ECO:0000313" key="5">
    <source>
        <dbReference type="Proteomes" id="UP000199159"/>
    </source>
</evidence>
<dbReference type="InterPro" id="IPR029479">
    <property type="entry name" value="Nitroreductase"/>
</dbReference>
<dbReference type="Pfam" id="PF00881">
    <property type="entry name" value="Nitroreductase"/>
    <property type="match status" value="1"/>
</dbReference>
<dbReference type="PANTHER" id="PTHR43673">
    <property type="entry name" value="NAD(P)H NITROREDUCTASE YDGI-RELATED"/>
    <property type="match status" value="1"/>
</dbReference>